<evidence type="ECO:0000313" key="2">
    <source>
        <dbReference type="EMBL" id="SNU37308.1"/>
    </source>
</evidence>
<dbReference type="EMBL" id="FZTC01000029">
    <property type="protein sequence ID" value="SNU37308.1"/>
    <property type="molecule type" value="Genomic_DNA"/>
</dbReference>
<dbReference type="Proteomes" id="UP000220639">
    <property type="component" value="Unassembled WGS sequence"/>
</dbReference>
<evidence type="ECO:0000313" key="3">
    <source>
        <dbReference type="Proteomes" id="UP000220639"/>
    </source>
</evidence>
<protein>
    <submittedName>
        <fullName evidence="2">Uncharacterized protein</fullName>
    </submittedName>
</protein>
<name>A0A285B8Y7_9ENTR</name>
<keyword evidence="1" id="KW-0472">Membrane</keyword>
<feature type="transmembrane region" description="Helical" evidence="1">
    <location>
        <begin position="21"/>
        <end position="39"/>
    </location>
</feature>
<keyword evidence="1" id="KW-1133">Transmembrane helix</keyword>
<dbReference type="AlphaFoldDB" id="A0A285B8Y7"/>
<sequence>MAEFCAGNECFVRVDRTSNRFTGFLFLVLPCLNLFVQNFQFDLELSLRVFICRLHLFFDCVLFRFNLGDINTGFCLFFQQPFKAVDLVRLKIIHQVFVSFKHNGASPAAKHSPLVITCRNSISNASFPAQTPAAKKTEQGIFATQFRTGINFACSKSFRLTINIYALGEHEVLGKVERSFTFGIETHTIDNDQVSSMAEGTSNAGAGEIRCGIEATVARQTMPCSCDCIF</sequence>
<proteinExistence type="predicted"/>
<reference evidence="3" key="1">
    <citation type="submission" date="2017-08" db="EMBL/GenBank/DDBJ databases">
        <authorList>
            <person name="Brisse S."/>
        </authorList>
    </citation>
    <scope>NUCLEOTIDE SEQUENCE [LARGE SCALE GENOMIC DNA]</scope>
    <source>
        <strain evidence="3">06D021</strain>
    </source>
</reference>
<evidence type="ECO:0000256" key="1">
    <source>
        <dbReference type="SAM" id="Phobius"/>
    </source>
</evidence>
<keyword evidence="1" id="KW-0812">Transmembrane</keyword>
<organism evidence="2 3">
    <name type="scientific">Klebsiella grimontii</name>
    <dbReference type="NCBI Taxonomy" id="2058152"/>
    <lineage>
        <taxon>Bacteria</taxon>
        <taxon>Pseudomonadati</taxon>
        <taxon>Pseudomonadota</taxon>
        <taxon>Gammaproteobacteria</taxon>
        <taxon>Enterobacterales</taxon>
        <taxon>Enterobacteriaceae</taxon>
        <taxon>Klebsiella/Raoultella group</taxon>
        <taxon>Klebsiella</taxon>
    </lineage>
</organism>
<accession>A0A285B8Y7</accession>
<gene>
    <name evidence="2" type="ORF">KOSB73_350005</name>
</gene>